<evidence type="ECO:0000256" key="4">
    <source>
        <dbReference type="ARBA" id="ARBA00023157"/>
    </source>
</evidence>
<dbReference type="InterPro" id="IPR002109">
    <property type="entry name" value="Glutaredoxin"/>
</dbReference>
<dbReference type="RefSeq" id="WP_024086844.1">
    <property type="nucleotide sequence ID" value="NZ_CP010359.1"/>
</dbReference>
<proteinExistence type="inferred from homology"/>
<dbReference type="PANTHER" id="PTHR45694:SF18">
    <property type="entry name" value="GLUTAREDOXIN-1-RELATED"/>
    <property type="match status" value="1"/>
</dbReference>
<sequence length="84" mass="9318">MSQVTIYTTQHCPYCVSAKRLLAHKGVSAVEIDIEASPNHLAEMLLRSRRRTVPQVFVGSVHVGGFDDLKRLDQKGELEVLLSA</sequence>
<dbReference type="PROSITE" id="PS00195">
    <property type="entry name" value="GLUTAREDOXIN_1"/>
    <property type="match status" value="1"/>
</dbReference>
<evidence type="ECO:0000256" key="3">
    <source>
        <dbReference type="ARBA" id="ARBA00022982"/>
    </source>
</evidence>
<keyword evidence="2 6" id="KW-0813">Transport</keyword>
<dbReference type="NCBIfam" id="TIGR02181">
    <property type="entry name" value="GRX_bact"/>
    <property type="match status" value="1"/>
</dbReference>
<evidence type="ECO:0000256" key="1">
    <source>
        <dbReference type="ARBA" id="ARBA00007787"/>
    </source>
</evidence>
<dbReference type="GO" id="GO:0034599">
    <property type="term" value="P:cellular response to oxidative stress"/>
    <property type="evidence" value="ECO:0007669"/>
    <property type="project" value="TreeGrafter"/>
</dbReference>
<dbReference type="InterPro" id="IPR036249">
    <property type="entry name" value="Thioredoxin-like_sf"/>
</dbReference>
<comment type="similarity">
    <text evidence="1 6">Belongs to the glutaredoxin family.</text>
</comment>
<dbReference type="Proteomes" id="UP000218102">
    <property type="component" value="Unassembled WGS sequence"/>
</dbReference>
<dbReference type="EMBL" id="NTME01000011">
    <property type="protein sequence ID" value="PBJ95011.1"/>
    <property type="molecule type" value="Genomic_DNA"/>
</dbReference>
<dbReference type="GO" id="GO:0045454">
    <property type="term" value="P:cell redox homeostasis"/>
    <property type="evidence" value="ECO:0007669"/>
    <property type="project" value="InterPro"/>
</dbReference>
<dbReference type="PRINTS" id="PR00160">
    <property type="entry name" value="GLUTAREDOXIN"/>
</dbReference>
<keyword evidence="5 6" id="KW-0676">Redox-active center</keyword>
<dbReference type="InterPro" id="IPR014025">
    <property type="entry name" value="Glutaredoxin_subgr"/>
</dbReference>
<dbReference type="Gene3D" id="3.40.30.10">
    <property type="entry name" value="Glutaredoxin"/>
    <property type="match status" value="1"/>
</dbReference>
<dbReference type="CDD" id="cd03418">
    <property type="entry name" value="GRX_GRXb_1_3_like"/>
    <property type="match status" value="1"/>
</dbReference>
<reference evidence="7 8" key="1">
    <citation type="submission" date="2017-09" db="EMBL/GenBank/DDBJ databases">
        <authorList>
            <person name="Ehlers B."/>
            <person name="Leendertz F.H."/>
        </authorList>
    </citation>
    <scope>NUCLEOTIDE SEQUENCE [LARGE SCALE GENOMIC DNA]</scope>
    <source>
        <strain evidence="7 8">DJ-1</strain>
    </source>
</reference>
<dbReference type="AlphaFoldDB" id="A0A099MXT0"/>
<comment type="caution">
    <text evidence="7">The sequence shown here is derived from an EMBL/GenBank/DDBJ whole genome shotgun (WGS) entry which is preliminary data.</text>
</comment>
<dbReference type="InterPro" id="IPR011900">
    <property type="entry name" value="GRX_bact"/>
</dbReference>
<evidence type="ECO:0000313" key="7">
    <source>
        <dbReference type="EMBL" id="PBJ95011.1"/>
    </source>
</evidence>
<dbReference type="Pfam" id="PF00462">
    <property type="entry name" value="Glutaredoxin"/>
    <property type="match status" value="1"/>
</dbReference>
<evidence type="ECO:0000256" key="6">
    <source>
        <dbReference type="RuleBase" id="RU364065"/>
    </source>
</evidence>
<dbReference type="GO" id="GO:0015038">
    <property type="term" value="F:glutathione disulfide oxidoreductase activity"/>
    <property type="evidence" value="ECO:0007669"/>
    <property type="project" value="UniProtKB-UniRule"/>
</dbReference>
<dbReference type="PROSITE" id="PS51354">
    <property type="entry name" value="GLUTAREDOXIN_2"/>
    <property type="match status" value="1"/>
</dbReference>
<organism evidence="7 8">
    <name type="scientific">Pseudomonas plecoglossicida</name>
    <dbReference type="NCBI Taxonomy" id="70775"/>
    <lineage>
        <taxon>Bacteria</taxon>
        <taxon>Pseudomonadati</taxon>
        <taxon>Pseudomonadota</taxon>
        <taxon>Gammaproteobacteria</taxon>
        <taxon>Pseudomonadales</taxon>
        <taxon>Pseudomonadaceae</taxon>
        <taxon>Pseudomonas</taxon>
    </lineage>
</organism>
<protein>
    <recommendedName>
        <fullName evidence="6">Glutaredoxin</fullName>
    </recommendedName>
</protein>
<dbReference type="KEGG" id="ppj:RK21_02561"/>
<dbReference type="GO" id="GO:0005737">
    <property type="term" value="C:cytoplasm"/>
    <property type="evidence" value="ECO:0007669"/>
    <property type="project" value="TreeGrafter"/>
</dbReference>
<evidence type="ECO:0000256" key="2">
    <source>
        <dbReference type="ARBA" id="ARBA00022448"/>
    </source>
</evidence>
<keyword evidence="3 6" id="KW-0249">Electron transport</keyword>
<dbReference type="SUPFAM" id="SSF52833">
    <property type="entry name" value="Thioredoxin-like"/>
    <property type="match status" value="1"/>
</dbReference>
<keyword evidence="6" id="KW-0963">Cytoplasm</keyword>
<dbReference type="PANTHER" id="PTHR45694">
    <property type="entry name" value="GLUTAREDOXIN 2"/>
    <property type="match status" value="1"/>
</dbReference>
<evidence type="ECO:0000313" key="8">
    <source>
        <dbReference type="Proteomes" id="UP000218102"/>
    </source>
</evidence>
<gene>
    <name evidence="7" type="primary">grxC</name>
    <name evidence="7" type="ORF">CMV24_13780</name>
</gene>
<accession>A0A099MXT0</accession>
<comment type="function">
    <text evidence="6">Has a glutathione-disulfide oxidoreductase activity in the presence of NADPH and glutathione reductase. Reduces low molecular weight disulfides and proteins.</text>
</comment>
<keyword evidence="4" id="KW-1015">Disulfide bond</keyword>
<dbReference type="InterPro" id="IPR011767">
    <property type="entry name" value="GLR_AS"/>
</dbReference>
<name>A0A099MXT0_PSEDL</name>
<evidence type="ECO:0000256" key="5">
    <source>
        <dbReference type="ARBA" id="ARBA00023284"/>
    </source>
</evidence>